<dbReference type="InterPro" id="IPR003313">
    <property type="entry name" value="AraC-bd"/>
</dbReference>
<sequence>MIPKIDTGELEFMQPLHHASIRWAEHGYPSDLARWHHHDEVEIHLIRQGVGQMMVGNALLPFSPGQVSMIGRNVPHNWISDIDVDEYLGRRDVLCQFRGEQIESMASSFPELLSFGKLMSRSNRVIVLTGESRQRVASILESMGKHGDIDRFVDLMSILAAFAQAPEGEWAMVLDDNYVPNTKFDATGRINAAISYVNEHLAEAITVEDVAKVVVMHPNAFSRFFHATSGMRFSELVTRLRISKACRLLVSTGLNVAQIRKEVGYTNAANINRSFLKEIGMTPSQYRKQHRD</sequence>
<dbReference type="RefSeq" id="WP_150335005.1">
    <property type="nucleotide sequence ID" value="NZ_RZUG01000001.1"/>
</dbReference>
<dbReference type="GO" id="GO:0043565">
    <property type="term" value="F:sequence-specific DNA binding"/>
    <property type="evidence" value="ECO:0007669"/>
    <property type="project" value="InterPro"/>
</dbReference>
<evidence type="ECO:0000256" key="2">
    <source>
        <dbReference type="ARBA" id="ARBA00023125"/>
    </source>
</evidence>
<evidence type="ECO:0000259" key="4">
    <source>
        <dbReference type="PROSITE" id="PS01124"/>
    </source>
</evidence>
<dbReference type="GO" id="GO:0003700">
    <property type="term" value="F:DNA-binding transcription factor activity"/>
    <property type="evidence" value="ECO:0007669"/>
    <property type="project" value="InterPro"/>
</dbReference>
<keyword evidence="2" id="KW-0238">DNA-binding</keyword>
<dbReference type="PROSITE" id="PS01124">
    <property type="entry name" value="HTH_ARAC_FAMILY_2"/>
    <property type="match status" value="1"/>
</dbReference>
<dbReference type="Gene3D" id="2.60.120.10">
    <property type="entry name" value="Jelly Rolls"/>
    <property type="match status" value="1"/>
</dbReference>
<name>A0A5J5EAY6_9BIFI</name>
<dbReference type="InterPro" id="IPR037923">
    <property type="entry name" value="HTH-like"/>
</dbReference>
<evidence type="ECO:0000256" key="3">
    <source>
        <dbReference type="ARBA" id="ARBA00023163"/>
    </source>
</evidence>
<dbReference type="Proteomes" id="UP000326251">
    <property type="component" value="Unassembled WGS sequence"/>
</dbReference>
<dbReference type="Gene3D" id="1.10.10.60">
    <property type="entry name" value="Homeodomain-like"/>
    <property type="match status" value="2"/>
</dbReference>
<gene>
    <name evidence="5" type="ORF">EMO92_00690</name>
</gene>
<dbReference type="SMART" id="SM00342">
    <property type="entry name" value="HTH_ARAC"/>
    <property type="match status" value="1"/>
</dbReference>
<proteinExistence type="predicted"/>
<protein>
    <submittedName>
        <fullName evidence="5">AraC family transcriptional regulator</fullName>
    </submittedName>
</protein>
<accession>A0A5J5EAY6</accession>
<dbReference type="Pfam" id="PF12833">
    <property type="entry name" value="HTH_18"/>
    <property type="match status" value="1"/>
</dbReference>
<keyword evidence="1" id="KW-0805">Transcription regulation</keyword>
<dbReference type="InterPro" id="IPR018060">
    <property type="entry name" value="HTH_AraC"/>
</dbReference>
<evidence type="ECO:0000313" key="5">
    <source>
        <dbReference type="EMBL" id="KAA8826738.1"/>
    </source>
</evidence>
<organism evidence="5 6">
    <name type="scientific">Bifidobacterium reuteri</name>
    <dbReference type="NCBI Taxonomy" id="983706"/>
    <lineage>
        <taxon>Bacteria</taxon>
        <taxon>Bacillati</taxon>
        <taxon>Actinomycetota</taxon>
        <taxon>Actinomycetes</taxon>
        <taxon>Bifidobacteriales</taxon>
        <taxon>Bifidobacteriaceae</taxon>
        <taxon>Bifidobacterium</taxon>
    </lineage>
</organism>
<dbReference type="Pfam" id="PF02311">
    <property type="entry name" value="AraC_binding"/>
    <property type="match status" value="1"/>
</dbReference>
<keyword evidence="3" id="KW-0804">Transcription</keyword>
<reference evidence="5 6" key="1">
    <citation type="journal article" date="2019" name="Syst. Appl. Microbiol.">
        <title>Characterization of Bifidobacterium species in feaces of the Egyptian fruit bat: Description of B. vespertilionis sp. nov. and B. rousetti sp. nov.</title>
        <authorList>
            <person name="Modesto M."/>
            <person name="Satti M."/>
            <person name="Watanabe K."/>
            <person name="Puglisi E."/>
            <person name="Morelli L."/>
            <person name="Huang C.-H."/>
            <person name="Liou J.-S."/>
            <person name="Miyashita M."/>
            <person name="Tamura T."/>
            <person name="Saito S."/>
            <person name="Mori K."/>
            <person name="Huang L."/>
            <person name="Sciavilla P."/>
            <person name="Sandri C."/>
            <person name="Spiezio C."/>
            <person name="Vitali F."/>
            <person name="Cavalieri D."/>
            <person name="Perpetuini G."/>
            <person name="Tofalo R."/>
            <person name="Bonetti A."/>
            <person name="Arita M."/>
            <person name="Mattarelli P."/>
        </authorList>
    </citation>
    <scope>NUCLEOTIDE SEQUENCE [LARGE SCALE GENOMIC DNA]</scope>
    <source>
        <strain evidence="5 6">RST19</strain>
    </source>
</reference>
<dbReference type="AlphaFoldDB" id="A0A5J5EAY6"/>
<evidence type="ECO:0000313" key="6">
    <source>
        <dbReference type="Proteomes" id="UP000326251"/>
    </source>
</evidence>
<dbReference type="PANTHER" id="PTHR43280">
    <property type="entry name" value="ARAC-FAMILY TRANSCRIPTIONAL REGULATOR"/>
    <property type="match status" value="1"/>
</dbReference>
<dbReference type="InterPro" id="IPR014710">
    <property type="entry name" value="RmlC-like_jellyroll"/>
</dbReference>
<feature type="domain" description="HTH araC/xylS-type" evidence="4">
    <location>
        <begin position="191"/>
        <end position="289"/>
    </location>
</feature>
<comment type="caution">
    <text evidence="5">The sequence shown here is derived from an EMBL/GenBank/DDBJ whole genome shotgun (WGS) entry which is preliminary data.</text>
</comment>
<dbReference type="PANTHER" id="PTHR43280:SF27">
    <property type="entry name" value="TRANSCRIPTIONAL REGULATOR MTLR"/>
    <property type="match status" value="1"/>
</dbReference>
<evidence type="ECO:0000256" key="1">
    <source>
        <dbReference type="ARBA" id="ARBA00023015"/>
    </source>
</evidence>
<dbReference type="EMBL" id="RZUG01000001">
    <property type="protein sequence ID" value="KAA8826738.1"/>
    <property type="molecule type" value="Genomic_DNA"/>
</dbReference>
<dbReference type="InterPro" id="IPR009057">
    <property type="entry name" value="Homeodomain-like_sf"/>
</dbReference>
<dbReference type="SUPFAM" id="SSF46689">
    <property type="entry name" value="Homeodomain-like"/>
    <property type="match status" value="2"/>
</dbReference>
<dbReference type="SUPFAM" id="SSF51215">
    <property type="entry name" value="Regulatory protein AraC"/>
    <property type="match status" value="1"/>
</dbReference>